<accession>A0A089ZF19</accession>
<reference evidence="2" key="1">
    <citation type="submission" date="2013-12" db="EMBL/GenBank/DDBJ databases">
        <title>The complete genome sequence of Methanobacterium sp. BRM9.</title>
        <authorList>
            <consortium name="Pastoral Greenhouse Gas Research Consortium"/>
            <person name="Kelly W.J."/>
            <person name="Leahy S.C."/>
            <person name="Perry R."/>
            <person name="Li D."/>
            <person name="Altermann E."/>
            <person name="Lambie S.C."/>
            <person name="Attwood G.T."/>
        </authorList>
    </citation>
    <scope>NUCLEOTIDE SEQUENCE [LARGE SCALE GENOMIC DNA]</scope>
    <source>
        <strain evidence="2">BRM9</strain>
    </source>
</reference>
<dbReference type="Proteomes" id="UP000606900">
    <property type="component" value="Unassembled WGS sequence"/>
</dbReference>
<evidence type="ECO:0000313" key="3">
    <source>
        <dbReference type="EMBL" id="CEL25347.1"/>
    </source>
</evidence>
<dbReference type="GeneID" id="26739947"/>
<sequence>MKRKIGLLGIIGLFILVVLASGCTDQKNNQTTPVNNSSTTNTSTVKEVDVSAKMTGPATATKGSTVTINCSVTNKGSKPVQNVLAHSQDFDKNLGTLNAGQTKTFTWNMYIPTDKQVQEDFGTNATVSNPFSIGGFAVTFTDNNGSKHTINSNSLEIKLS</sequence>
<evidence type="ECO:0000313" key="4">
    <source>
        <dbReference type="EMBL" id="MBF4475712.1"/>
    </source>
</evidence>
<evidence type="ECO:0000313" key="5">
    <source>
        <dbReference type="Proteomes" id="UP000029661"/>
    </source>
</evidence>
<proteinExistence type="predicted"/>
<gene>
    <name evidence="2" type="ORF">BRM9_0658</name>
    <name evidence="4" type="ORF">ISP06_09645</name>
    <name evidence="3" type="ORF">MB9_1712</name>
</gene>
<dbReference type="EMBL" id="LN734822">
    <property type="protein sequence ID" value="CEL25347.1"/>
    <property type="molecule type" value="Genomic_DNA"/>
</dbReference>
<dbReference type="Proteomes" id="UP000062768">
    <property type="component" value="Chromosome I"/>
</dbReference>
<evidence type="ECO:0000313" key="2">
    <source>
        <dbReference type="EMBL" id="AIS31480.1"/>
    </source>
</evidence>
<dbReference type="EMBL" id="CP006933">
    <property type="protein sequence ID" value="AIS31480.1"/>
    <property type="molecule type" value="Genomic_DNA"/>
</dbReference>
<dbReference type="PATRIC" id="fig|2162.10.peg.1786"/>
<keyword evidence="6" id="KW-1185">Reference proteome</keyword>
<dbReference type="AlphaFoldDB" id="A0A089ZF19"/>
<dbReference type="KEGG" id="mfc:BRM9_0658"/>
<dbReference type="RefSeq" id="WP_048084781.1">
    <property type="nucleotide sequence ID" value="NZ_LN734822.1"/>
</dbReference>
<feature type="compositionally biased region" description="Low complexity" evidence="1">
    <location>
        <begin position="28"/>
        <end position="44"/>
    </location>
</feature>
<dbReference type="EMBL" id="JADIIL010000034">
    <property type="protein sequence ID" value="MBF4475712.1"/>
    <property type="molecule type" value="Genomic_DNA"/>
</dbReference>
<feature type="region of interest" description="Disordered" evidence="1">
    <location>
        <begin position="27"/>
        <end position="46"/>
    </location>
</feature>
<protein>
    <submittedName>
        <fullName evidence="3">Putative secreted protein</fullName>
    </submittedName>
</protein>
<dbReference type="OrthoDB" id="81613at2157"/>
<organism evidence="2 5">
    <name type="scientific">Methanobacterium formicicum</name>
    <dbReference type="NCBI Taxonomy" id="2162"/>
    <lineage>
        <taxon>Archaea</taxon>
        <taxon>Methanobacteriati</taxon>
        <taxon>Methanobacteriota</taxon>
        <taxon>Methanomada group</taxon>
        <taxon>Methanobacteria</taxon>
        <taxon>Methanobacteriales</taxon>
        <taxon>Methanobacteriaceae</taxon>
        <taxon>Methanobacterium</taxon>
    </lineage>
</organism>
<name>A0A089ZF19_METFO</name>
<dbReference type="Proteomes" id="UP000029661">
    <property type="component" value="Chromosome"/>
</dbReference>
<evidence type="ECO:0000256" key="1">
    <source>
        <dbReference type="SAM" id="MobiDB-lite"/>
    </source>
</evidence>
<reference evidence="3" key="2">
    <citation type="submission" date="2014-09" db="EMBL/GenBank/DDBJ databases">
        <authorList>
            <person name="Bishop-Lilly K.A."/>
            <person name="Broomall S.M."/>
            <person name="Chain P.S."/>
            <person name="Chertkov O."/>
            <person name="Coyne S.R."/>
            <person name="Daligault H.E."/>
            <person name="Davenport K.W."/>
            <person name="Erkkila T."/>
            <person name="Frey K.G."/>
            <person name="Gibbons H.S."/>
            <person name="Gu W."/>
            <person name="Jaissle J."/>
            <person name="Johnson S.L."/>
            <person name="Koroleva G.I."/>
            <person name="Ladner J.T."/>
            <person name="Lo C.-C."/>
            <person name="Minogue T.D."/>
            <person name="Munk C."/>
            <person name="Palacios G.F."/>
            <person name="Redden C.L."/>
            <person name="Rosenzweig C.N."/>
            <person name="Scholz M.B."/>
            <person name="Teshima H."/>
            <person name="Xu Y."/>
        </authorList>
    </citation>
    <scope>NUCLEOTIDE SEQUENCE</scope>
    <source>
        <strain evidence="3">Mb9</strain>
    </source>
</reference>
<evidence type="ECO:0000313" key="6">
    <source>
        <dbReference type="Proteomes" id="UP000062768"/>
    </source>
</evidence>
<reference evidence="4" key="3">
    <citation type="submission" date="2020-10" db="EMBL/GenBank/DDBJ databases">
        <title>Dehalococcoides mccartyi of a TCE/Cr reducing biochatode.</title>
        <authorList>
            <person name="Matturro B."/>
        </authorList>
    </citation>
    <scope>NUCLEOTIDE SEQUENCE</scope>
    <source>
        <strain evidence="4">Bin2</strain>
    </source>
</reference>
<dbReference type="PROSITE" id="PS51257">
    <property type="entry name" value="PROKAR_LIPOPROTEIN"/>
    <property type="match status" value="1"/>
</dbReference>